<dbReference type="Gene3D" id="3.60.40.10">
    <property type="entry name" value="PPM-type phosphatase domain"/>
    <property type="match status" value="1"/>
</dbReference>
<protein>
    <submittedName>
        <fullName evidence="3">Serine phosphatase RsbU, regulator of sigma subunit</fullName>
    </submittedName>
</protein>
<evidence type="ECO:0000259" key="2">
    <source>
        <dbReference type="SMART" id="SM00331"/>
    </source>
</evidence>
<name>A0A6J4HEC6_9ACTN</name>
<gene>
    <name evidence="3" type="ORF">AVDCRST_MAG10-664</name>
</gene>
<dbReference type="Pfam" id="PF07228">
    <property type="entry name" value="SpoIIE"/>
    <property type="match status" value="1"/>
</dbReference>
<dbReference type="EMBL" id="CADCTB010000044">
    <property type="protein sequence ID" value="CAA9220940.1"/>
    <property type="molecule type" value="Genomic_DNA"/>
</dbReference>
<evidence type="ECO:0000256" key="1">
    <source>
        <dbReference type="ARBA" id="ARBA00022801"/>
    </source>
</evidence>
<proteinExistence type="predicted"/>
<dbReference type="SMART" id="SM00331">
    <property type="entry name" value="PP2C_SIG"/>
    <property type="match status" value="1"/>
</dbReference>
<evidence type="ECO:0000313" key="3">
    <source>
        <dbReference type="EMBL" id="CAA9220940.1"/>
    </source>
</evidence>
<feature type="domain" description="PPM-type phosphatase" evidence="2">
    <location>
        <begin position="169"/>
        <end position="390"/>
    </location>
</feature>
<dbReference type="InterPro" id="IPR036457">
    <property type="entry name" value="PPM-type-like_dom_sf"/>
</dbReference>
<sequence>MPPLSLGRALRIAQGADPAAIPDIVLRIAGEFGATDVVVYLVDFAQTTLEPLPDRSTHTEVPKSEEVATTMAGRAFVDQRATSVQRPEGVRLWVPIVEGSDRTGVLAVTVADADDDIVRACEDLGVFAGYLIATQARATDIYNLHRRRRSLSLAASMQWDLLPPLVLRTERMTVAALIEPAYEVGGDCFDYALNETVLDLGVFDPVGHGMASALIAALNVGAYRHDRRRGQSLEQMHAHLDETMRAQFRDLSFATGQLVRVDMGSGEMTWTNAGHPLPLLLRGGKVIDELRCPPSLPWGLGGLEGSAAPTPVATAALEPGDSVLFYTDGVVEAHLPGQEEFGVERLVDLVGQHASDQLEPEEIVRRLVRSVLDYQDDRLTDDATLVLFKWNGPPG</sequence>
<accession>A0A6J4HEC6</accession>
<dbReference type="PANTHER" id="PTHR43156">
    <property type="entry name" value="STAGE II SPORULATION PROTEIN E-RELATED"/>
    <property type="match status" value="1"/>
</dbReference>
<dbReference type="InterPro" id="IPR001932">
    <property type="entry name" value="PPM-type_phosphatase-like_dom"/>
</dbReference>
<dbReference type="InterPro" id="IPR052016">
    <property type="entry name" value="Bact_Sigma-Reg"/>
</dbReference>
<dbReference type="PANTHER" id="PTHR43156:SF2">
    <property type="entry name" value="STAGE II SPORULATION PROTEIN E"/>
    <property type="match status" value="1"/>
</dbReference>
<reference evidence="3" key="1">
    <citation type="submission" date="2020-02" db="EMBL/GenBank/DDBJ databases">
        <authorList>
            <person name="Meier V. D."/>
        </authorList>
    </citation>
    <scope>NUCLEOTIDE SEQUENCE</scope>
    <source>
        <strain evidence="3">AVDCRST_MAG10</strain>
    </source>
</reference>
<organism evidence="3">
    <name type="scientific">uncultured Acidimicrobiales bacterium</name>
    <dbReference type="NCBI Taxonomy" id="310071"/>
    <lineage>
        <taxon>Bacteria</taxon>
        <taxon>Bacillati</taxon>
        <taxon>Actinomycetota</taxon>
        <taxon>Acidimicrobiia</taxon>
        <taxon>Acidimicrobiales</taxon>
        <taxon>environmental samples</taxon>
    </lineage>
</organism>
<dbReference type="SUPFAM" id="SSF81606">
    <property type="entry name" value="PP2C-like"/>
    <property type="match status" value="1"/>
</dbReference>
<dbReference type="GO" id="GO:0016791">
    <property type="term" value="F:phosphatase activity"/>
    <property type="evidence" value="ECO:0007669"/>
    <property type="project" value="TreeGrafter"/>
</dbReference>
<keyword evidence="1" id="KW-0378">Hydrolase</keyword>
<dbReference type="AlphaFoldDB" id="A0A6J4HEC6"/>